<sequence>MDVKSWEYAVSCYLDDEFADNLSVFLVQQRVVPDSSRIGGNVVRANARMGWQQSAYEILKRRQEYGDVGDHSLLTDEEAQEYLDTMGLRFEDGKRMLIEEFRRVNGYDPVLLPVDPKFKERRDLARERLKLPPKA</sequence>
<reference evidence="1 2" key="1">
    <citation type="submission" date="2014-07" db="EMBL/GenBank/DDBJ databases">
        <title>Draft genome sequence of Thalassospira xiamenensis IB13.</title>
        <authorList>
            <person name="Lai Q."/>
            <person name="Shao Z."/>
        </authorList>
    </citation>
    <scope>NUCLEOTIDE SEQUENCE [LARGE SCALE GENOMIC DNA]</scope>
    <source>
        <strain evidence="1 2">IB13</strain>
    </source>
</reference>
<protein>
    <submittedName>
        <fullName evidence="1">Uncharacterized protein</fullName>
    </submittedName>
</protein>
<organism evidence="1 2">
    <name type="scientific">Thalassospira xiamenensis</name>
    <dbReference type="NCBI Taxonomy" id="220697"/>
    <lineage>
        <taxon>Bacteria</taxon>
        <taxon>Pseudomonadati</taxon>
        <taxon>Pseudomonadota</taxon>
        <taxon>Alphaproteobacteria</taxon>
        <taxon>Rhodospirillales</taxon>
        <taxon>Thalassospiraceae</taxon>
        <taxon>Thalassospira</taxon>
    </lineage>
</organism>
<dbReference type="EMBL" id="JPWJ01000001">
    <property type="protein sequence ID" value="RCK53147.1"/>
    <property type="molecule type" value="Genomic_DNA"/>
</dbReference>
<evidence type="ECO:0000313" key="1">
    <source>
        <dbReference type="EMBL" id="RCK53147.1"/>
    </source>
</evidence>
<name>A0A367XHM8_9PROT</name>
<dbReference type="AlphaFoldDB" id="A0A367XHM8"/>
<dbReference type="RefSeq" id="WP_062961125.1">
    <property type="nucleotide sequence ID" value="NZ_JPWJ01000001.1"/>
</dbReference>
<accession>A0A367XHM8</accession>
<dbReference type="Proteomes" id="UP000252266">
    <property type="component" value="Unassembled WGS sequence"/>
</dbReference>
<evidence type="ECO:0000313" key="2">
    <source>
        <dbReference type="Proteomes" id="UP000252266"/>
    </source>
</evidence>
<comment type="caution">
    <text evidence="1">The sequence shown here is derived from an EMBL/GenBank/DDBJ whole genome shotgun (WGS) entry which is preliminary data.</text>
</comment>
<proteinExistence type="predicted"/>
<gene>
    <name evidence="1" type="ORF">TH44_02785</name>
</gene>